<accession>A0A061HGG8</accession>
<evidence type="ECO:0000256" key="1">
    <source>
        <dbReference type="SAM" id="MobiDB-lite"/>
    </source>
</evidence>
<gene>
    <name evidence="2" type="ORF">BGT96224_Ac30016</name>
    <name evidence="3" type="ORF">BGT96224V2_LOCUS3388</name>
</gene>
<feature type="compositionally biased region" description="Basic and acidic residues" evidence="1">
    <location>
        <begin position="133"/>
        <end position="143"/>
    </location>
</feature>
<name>A0A061HGG8_BLUGR</name>
<reference evidence="3" key="3">
    <citation type="submission" date="2018-07" db="EMBL/GenBank/DDBJ databases">
        <authorList>
            <person name="Quirk P.G."/>
            <person name="Krulwich T.A."/>
        </authorList>
    </citation>
    <scope>NUCLEOTIDE SEQUENCE</scope>
    <source>
        <strain evidence="3">96224</strain>
    </source>
</reference>
<feature type="region of interest" description="Disordered" evidence="1">
    <location>
        <begin position="133"/>
        <end position="152"/>
    </location>
</feature>
<dbReference type="EMBL" id="UIGY01000076">
    <property type="protein sequence ID" value="SUZ10218.1"/>
    <property type="molecule type" value="Genomic_DNA"/>
</dbReference>
<sequence>MFKSTNDQDLNLAPHAKAGRVKTGQEFTQITLGPSFTINSSTIEIELQTTGSSIRHARAREFLPVAIEMAPATRSSSAGRPNDDNASELTLADVMKTLNIIVANQTTQSDGISKLDERMTAIENVVFEIGDKPTNHQLDRDESSSVNLEPGQRDPFTMPGKPSSTCPQFRAFVALNGLPGPRGPNNLLILSESHVDWKGRSSWPSHNFNSAYIQWLWGYWCELTTETDLSMSHLHSQNGNKSFRAGLHPLCETDDIENLSYLHKIQAALMQQVIEVKDTRGGPIPQKSEQIAQPKTTPSIPLCDQKFIQLSIDSLKQKFSDLFNTSQTAGSATRVTGVKYEIILRSQNAQHKSAPARDSPMDTEVIQQFIQSASIHAEVKRNADTVCRLETRISRLEASVNTMTIGISKLCELAETRNILLATKRNAQRDNGLHAQQSLIGNSVQNANSSTWYYCGTKLTSRYHVCACIISHLIELVKLRMENKGIYYPDSVDSSFQVLYYCVRDCSKYSCTIPDIQFRGEIDISETNKKTTCGYASILPLVAASQEPSAVTTLPESRLADLSTALTRPIMEPVSRIVQRMCYLDCILSPQQIDILKCINFPVTKPNTDDSFYKVYNVESNTQSVVFAANYSNEPYNLKFTSN</sequence>
<dbReference type="HOGENOM" id="CLU_425765_0_0_1"/>
<dbReference type="AlphaFoldDB" id="A0A061HGG8"/>
<dbReference type="Proteomes" id="UP000053110">
    <property type="component" value="Unassembled WGS sequence"/>
</dbReference>
<reference evidence="2" key="2">
    <citation type="submission" date="2013-01" db="EMBL/GenBank/DDBJ databases">
        <title>The wheat powdery mildew genome reveals unique evolution of an obligate biotroph.</title>
        <authorList>
            <person name="Oberhaensli S."/>
            <person name="Wicker T."/>
            <person name="Keller B."/>
        </authorList>
    </citation>
    <scope>NUCLEOTIDE SEQUENCE</scope>
    <source>
        <strain evidence="2">96224</strain>
    </source>
</reference>
<feature type="non-terminal residue" evidence="3">
    <location>
        <position position="643"/>
    </location>
</feature>
<evidence type="ECO:0000313" key="4">
    <source>
        <dbReference type="Proteomes" id="UP000053110"/>
    </source>
</evidence>
<protein>
    <submittedName>
        <fullName evidence="3">BgtAc-30016</fullName>
    </submittedName>
</protein>
<proteinExistence type="predicted"/>
<reference evidence="4" key="1">
    <citation type="journal article" date="2013" name="Nat. Genet.">
        <title>The wheat powdery mildew genome shows the unique evolution of an obligate biotroph.</title>
        <authorList>
            <person name="Wicker T."/>
            <person name="Oberhaensli S."/>
            <person name="Parlange F."/>
            <person name="Buchmann J.P."/>
            <person name="Shatalina M."/>
            <person name="Roffler S."/>
            <person name="Ben-David R."/>
            <person name="Dolezel J."/>
            <person name="Simkova H."/>
            <person name="Schulze-Lefert P."/>
            <person name="Spanu P.D."/>
            <person name="Bruggmann R."/>
            <person name="Amselem J."/>
            <person name="Quesneville H."/>
            <person name="Ver Loren van Themaat E."/>
            <person name="Paape T."/>
            <person name="Shimizu K.K."/>
            <person name="Keller B."/>
        </authorList>
    </citation>
    <scope>NUCLEOTIDE SEQUENCE [LARGE SCALE GENOMIC DNA]</scope>
    <source>
        <strain evidence="4">96224</strain>
    </source>
</reference>
<organism evidence="3">
    <name type="scientific">Blumeria graminis f. sp. tritici 96224</name>
    <dbReference type="NCBI Taxonomy" id="1268274"/>
    <lineage>
        <taxon>Eukaryota</taxon>
        <taxon>Fungi</taxon>
        <taxon>Dikarya</taxon>
        <taxon>Ascomycota</taxon>
        <taxon>Pezizomycotina</taxon>
        <taxon>Leotiomycetes</taxon>
        <taxon>Erysiphales</taxon>
        <taxon>Erysiphaceae</taxon>
        <taxon>Blumeria</taxon>
    </lineage>
</organism>
<dbReference type="EMBL" id="KE375048">
    <property type="protein sequence ID" value="EPQ64911.1"/>
    <property type="molecule type" value="Genomic_DNA"/>
</dbReference>
<evidence type="ECO:0000313" key="3">
    <source>
        <dbReference type="EMBL" id="SUZ10218.1"/>
    </source>
</evidence>
<evidence type="ECO:0000313" key="2">
    <source>
        <dbReference type="EMBL" id="EPQ64911.1"/>
    </source>
</evidence>